<dbReference type="GeneID" id="85451397"/>
<organism evidence="1 2">
    <name type="scientific">Colletotrichum godetiae</name>
    <dbReference type="NCBI Taxonomy" id="1209918"/>
    <lineage>
        <taxon>Eukaryota</taxon>
        <taxon>Fungi</taxon>
        <taxon>Dikarya</taxon>
        <taxon>Ascomycota</taxon>
        <taxon>Pezizomycotina</taxon>
        <taxon>Sordariomycetes</taxon>
        <taxon>Hypocreomycetidae</taxon>
        <taxon>Glomerellales</taxon>
        <taxon>Glomerellaceae</taxon>
        <taxon>Colletotrichum</taxon>
        <taxon>Colletotrichum acutatum species complex</taxon>
    </lineage>
</organism>
<sequence>MTKFAALTYHILHRHETTTLALHSMQRPGETSIAFVDYHYKQREALWPCSRSCRPNFGIRLCCQSHRPRNISRRYNRRRPLTGWSHVGRWAIIDTLYAPPPFWLWSDCHVTNVSLALQSIQNLYCGQVSSKEKPSTASPNLEPYGANNAAEAFLLTGPPPSSTCTMIRHYRSRLGRTT</sequence>
<dbReference type="EMBL" id="JAHMHR010000057">
    <property type="protein sequence ID" value="KAK1659713.1"/>
    <property type="molecule type" value="Genomic_DNA"/>
</dbReference>
<protein>
    <submittedName>
        <fullName evidence="1">Uncharacterized protein</fullName>
    </submittedName>
</protein>
<proteinExistence type="predicted"/>
<keyword evidence="2" id="KW-1185">Reference proteome</keyword>
<accession>A0AAJ0AAR2</accession>
<evidence type="ECO:0000313" key="1">
    <source>
        <dbReference type="EMBL" id="KAK1659713.1"/>
    </source>
</evidence>
<gene>
    <name evidence="1" type="ORF">BDP55DRAFT_334286</name>
</gene>
<comment type="caution">
    <text evidence="1">The sequence shown here is derived from an EMBL/GenBank/DDBJ whole genome shotgun (WGS) entry which is preliminary data.</text>
</comment>
<reference evidence="1" key="1">
    <citation type="submission" date="2021-06" db="EMBL/GenBank/DDBJ databases">
        <title>Comparative genomics, transcriptomics and evolutionary studies reveal genomic signatures of adaptation to plant cell wall in hemibiotrophic fungi.</title>
        <authorList>
            <consortium name="DOE Joint Genome Institute"/>
            <person name="Baroncelli R."/>
            <person name="Diaz J.F."/>
            <person name="Benocci T."/>
            <person name="Peng M."/>
            <person name="Battaglia E."/>
            <person name="Haridas S."/>
            <person name="Andreopoulos W."/>
            <person name="Labutti K."/>
            <person name="Pangilinan J."/>
            <person name="Floch G.L."/>
            <person name="Makela M.R."/>
            <person name="Henrissat B."/>
            <person name="Grigoriev I.V."/>
            <person name="Crouch J.A."/>
            <person name="De Vries R.P."/>
            <person name="Sukno S.A."/>
            <person name="Thon M.R."/>
        </authorList>
    </citation>
    <scope>NUCLEOTIDE SEQUENCE</scope>
    <source>
        <strain evidence="1">CBS 193.32</strain>
    </source>
</reference>
<dbReference type="AlphaFoldDB" id="A0AAJ0AAR2"/>
<name>A0AAJ0AAR2_9PEZI</name>
<dbReference type="RefSeq" id="XP_060424477.1">
    <property type="nucleotide sequence ID" value="XM_060566871.1"/>
</dbReference>
<dbReference type="Proteomes" id="UP001224890">
    <property type="component" value="Unassembled WGS sequence"/>
</dbReference>
<evidence type="ECO:0000313" key="2">
    <source>
        <dbReference type="Proteomes" id="UP001224890"/>
    </source>
</evidence>